<feature type="region of interest" description="Disordered" evidence="1">
    <location>
        <begin position="126"/>
        <end position="172"/>
    </location>
</feature>
<dbReference type="EMBL" id="JANBUL010000100">
    <property type="protein sequence ID" value="KAJ2781568.1"/>
    <property type="molecule type" value="Genomic_DNA"/>
</dbReference>
<dbReference type="Proteomes" id="UP001140217">
    <property type="component" value="Unassembled WGS sequence"/>
</dbReference>
<organism evidence="2 3">
    <name type="scientific">Coemansia javaensis</name>
    <dbReference type="NCBI Taxonomy" id="2761396"/>
    <lineage>
        <taxon>Eukaryota</taxon>
        <taxon>Fungi</taxon>
        <taxon>Fungi incertae sedis</taxon>
        <taxon>Zoopagomycota</taxon>
        <taxon>Kickxellomycotina</taxon>
        <taxon>Kickxellomycetes</taxon>
        <taxon>Kickxellales</taxon>
        <taxon>Kickxellaceae</taxon>
        <taxon>Coemansia</taxon>
    </lineage>
</organism>
<keyword evidence="3" id="KW-1185">Reference proteome</keyword>
<evidence type="ECO:0000256" key="1">
    <source>
        <dbReference type="SAM" id="MobiDB-lite"/>
    </source>
</evidence>
<evidence type="ECO:0000313" key="2">
    <source>
        <dbReference type="EMBL" id="KAJ2781568.1"/>
    </source>
</evidence>
<comment type="caution">
    <text evidence="2">The sequence shown here is derived from an EMBL/GenBank/DDBJ whole genome shotgun (WGS) entry which is preliminary data.</text>
</comment>
<name>A0A9W8HB22_9FUNG</name>
<feature type="compositionally biased region" description="Polar residues" evidence="1">
    <location>
        <begin position="153"/>
        <end position="170"/>
    </location>
</feature>
<proteinExistence type="predicted"/>
<feature type="compositionally biased region" description="Low complexity" evidence="1">
    <location>
        <begin position="134"/>
        <end position="152"/>
    </location>
</feature>
<gene>
    <name evidence="2" type="ORF">H4R18_002800</name>
</gene>
<protein>
    <submittedName>
        <fullName evidence="2">Uncharacterized protein</fullName>
    </submittedName>
</protein>
<evidence type="ECO:0000313" key="3">
    <source>
        <dbReference type="Proteomes" id="UP001140217"/>
    </source>
</evidence>
<dbReference type="OrthoDB" id="5571005at2759"/>
<accession>A0A9W8HB22</accession>
<dbReference type="AlphaFoldDB" id="A0A9W8HB22"/>
<sequence>MLVNEMYCTVKPPRPAPPSIEEKLYEDGCSRLEYLRAAYRRMRLLRKQREHFRQELDAKMHQQTLLVQRIQSELGETIDGYDLVCARASGAPPPPSAADDWHEVMEMSQMSVDELRYRMRRTKNGLYSEGGSGASSTSTSSATLPAAAPPHAQQHQQPKTEATQSMSYPWSLTPPAEEIIGMRRRLREMEKSPLFTAHPMNHQKPRPGPAAHAVAAAAAAAANAAGNPHSLP</sequence>
<reference evidence="2" key="1">
    <citation type="submission" date="2022-07" db="EMBL/GenBank/DDBJ databases">
        <title>Phylogenomic reconstructions and comparative analyses of Kickxellomycotina fungi.</title>
        <authorList>
            <person name="Reynolds N.K."/>
            <person name="Stajich J.E."/>
            <person name="Barry K."/>
            <person name="Grigoriev I.V."/>
            <person name="Crous P."/>
            <person name="Smith M.E."/>
        </authorList>
    </citation>
    <scope>NUCLEOTIDE SEQUENCE</scope>
    <source>
        <strain evidence="2">NBRC 105414</strain>
    </source>
</reference>